<evidence type="ECO:0000256" key="3">
    <source>
        <dbReference type="ARBA" id="ARBA00022448"/>
    </source>
</evidence>
<gene>
    <name evidence="9" type="ORF">NK118_09600</name>
</gene>
<dbReference type="PANTHER" id="PTHR30472">
    <property type="entry name" value="FERRIC ENTEROBACTIN TRANSPORT SYSTEM PERMEASE PROTEIN"/>
    <property type="match status" value="1"/>
</dbReference>
<comment type="similarity">
    <text evidence="2">Belongs to the binding-protein-dependent transport system permease family. FecCD subfamily.</text>
</comment>
<evidence type="ECO:0000256" key="1">
    <source>
        <dbReference type="ARBA" id="ARBA00004651"/>
    </source>
</evidence>
<feature type="transmembrane region" description="Helical" evidence="8">
    <location>
        <begin position="295"/>
        <end position="314"/>
    </location>
</feature>
<dbReference type="Pfam" id="PF01032">
    <property type="entry name" value="FecCD"/>
    <property type="match status" value="1"/>
</dbReference>
<evidence type="ECO:0000313" key="9">
    <source>
        <dbReference type="EMBL" id="MCP1110503.1"/>
    </source>
</evidence>
<dbReference type="CDD" id="cd06550">
    <property type="entry name" value="TM_ABC_iron-siderophores_like"/>
    <property type="match status" value="1"/>
</dbReference>
<evidence type="ECO:0000256" key="4">
    <source>
        <dbReference type="ARBA" id="ARBA00022475"/>
    </source>
</evidence>
<feature type="transmembrane region" description="Helical" evidence="8">
    <location>
        <begin position="320"/>
        <end position="341"/>
    </location>
</feature>
<protein>
    <submittedName>
        <fullName evidence="9">Iron ABC transporter permease</fullName>
    </submittedName>
</protein>
<reference evidence="9 10" key="1">
    <citation type="journal article" date="2022" name="Genome Biol. Evol.">
        <title>Host diet, physiology and behaviors set the stage for Lachnospiraceae cladogenesis.</title>
        <authorList>
            <person name="Vera-Ponce De Leon A."/>
            <person name="Schneider M."/>
            <person name="Jahnes B.C."/>
            <person name="Sadowski V."/>
            <person name="Camuy-Velez L.A."/>
            <person name="Duan J."/>
            <person name="Sabree Z.L."/>
        </authorList>
    </citation>
    <scope>NUCLEOTIDE SEQUENCE [LARGE SCALE GENOMIC DNA]</scope>
    <source>
        <strain evidence="9 10">PAL227</strain>
    </source>
</reference>
<dbReference type="Proteomes" id="UP001523565">
    <property type="component" value="Unassembled WGS sequence"/>
</dbReference>
<dbReference type="RefSeq" id="WP_262069383.1">
    <property type="nucleotide sequence ID" value="NZ_JAMXOC010000014.1"/>
</dbReference>
<keyword evidence="3" id="KW-0813">Transport</keyword>
<evidence type="ECO:0000313" key="10">
    <source>
        <dbReference type="Proteomes" id="UP001523565"/>
    </source>
</evidence>
<keyword evidence="4" id="KW-1003">Cell membrane</keyword>
<sequence>MTYEKQKVRNSLALLLMIVCLGLMALIALRAGSYDITISELLSAFFGKASSDSATLVIRNMRLPRVLTAIVGGMGLGVSGCVLQAVLRNPLASASTIGISQGASFGACFAIIILGASTSKTAVLNTFLSGRALVTGCAFLFSLAVAIAVLLLSRFRSIGPQSMILTGIAFSLMFQGGTTLLQFFASETELSTFVFWTFGDLSLTDYKDISVMFIIVALSLLFFWLNRWNYNALETGENNAISVGVSVASLQVVSMLICSLVTAVIIANLGTISFIGLAAPHIARGLTGSNHSFTLPGSALAGALLLLLGDLISRTIISPVVLPIGAITAFLGGPLFVYLILKGGKQRATSR</sequence>
<accession>A0ABT1EIJ3</accession>
<feature type="transmembrane region" description="Helical" evidence="8">
    <location>
        <begin position="66"/>
        <end position="87"/>
    </location>
</feature>
<feature type="transmembrane region" description="Helical" evidence="8">
    <location>
        <begin position="263"/>
        <end position="283"/>
    </location>
</feature>
<feature type="transmembrane region" description="Helical" evidence="8">
    <location>
        <begin position="164"/>
        <end position="185"/>
    </location>
</feature>
<dbReference type="SUPFAM" id="SSF81345">
    <property type="entry name" value="ABC transporter involved in vitamin B12 uptake, BtuC"/>
    <property type="match status" value="1"/>
</dbReference>
<keyword evidence="7 8" id="KW-0472">Membrane</keyword>
<dbReference type="EMBL" id="JAMZFV010000014">
    <property type="protein sequence ID" value="MCP1110503.1"/>
    <property type="molecule type" value="Genomic_DNA"/>
</dbReference>
<evidence type="ECO:0000256" key="7">
    <source>
        <dbReference type="ARBA" id="ARBA00023136"/>
    </source>
</evidence>
<comment type="caution">
    <text evidence="9">The sequence shown here is derived from an EMBL/GenBank/DDBJ whole genome shotgun (WGS) entry which is preliminary data.</text>
</comment>
<name>A0ABT1EIJ3_9FIRM</name>
<dbReference type="InterPro" id="IPR037294">
    <property type="entry name" value="ABC_BtuC-like"/>
</dbReference>
<keyword evidence="5 8" id="KW-0812">Transmembrane</keyword>
<keyword evidence="6 8" id="KW-1133">Transmembrane helix</keyword>
<dbReference type="PANTHER" id="PTHR30472:SF25">
    <property type="entry name" value="ABC TRANSPORTER PERMEASE PROTEIN MJ0876-RELATED"/>
    <property type="match status" value="1"/>
</dbReference>
<feature type="transmembrane region" description="Helical" evidence="8">
    <location>
        <begin position="209"/>
        <end position="226"/>
    </location>
</feature>
<evidence type="ECO:0000256" key="6">
    <source>
        <dbReference type="ARBA" id="ARBA00022989"/>
    </source>
</evidence>
<feature type="transmembrane region" description="Helical" evidence="8">
    <location>
        <begin position="12"/>
        <end position="32"/>
    </location>
</feature>
<evidence type="ECO:0000256" key="2">
    <source>
        <dbReference type="ARBA" id="ARBA00007935"/>
    </source>
</evidence>
<evidence type="ECO:0000256" key="8">
    <source>
        <dbReference type="SAM" id="Phobius"/>
    </source>
</evidence>
<dbReference type="InterPro" id="IPR000522">
    <property type="entry name" value="ABC_transptr_permease_BtuC"/>
</dbReference>
<feature type="transmembrane region" description="Helical" evidence="8">
    <location>
        <begin position="99"/>
        <end position="118"/>
    </location>
</feature>
<dbReference type="Gene3D" id="1.10.3470.10">
    <property type="entry name" value="ABC transporter involved in vitamin B12 uptake, BtuC"/>
    <property type="match status" value="1"/>
</dbReference>
<organism evidence="9 10">
    <name type="scientific">Ohessyouella blattaphilus</name>
    <dbReference type="NCBI Taxonomy" id="2949333"/>
    <lineage>
        <taxon>Bacteria</taxon>
        <taxon>Bacillati</taxon>
        <taxon>Bacillota</taxon>
        <taxon>Clostridia</taxon>
        <taxon>Lachnospirales</taxon>
        <taxon>Lachnospiraceae</taxon>
        <taxon>Ohessyouella</taxon>
    </lineage>
</organism>
<feature type="transmembrane region" description="Helical" evidence="8">
    <location>
        <begin position="130"/>
        <end position="152"/>
    </location>
</feature>
<proteinExistence type="inferred from homology"/>
<comment type="subcellular location">
    <subcellularLocation>
        <location evidence="1">Cell membrane</location>
        <topology evidence="1">Multi-pass membrane protein</topology>
    </subcellularLocation>
</comment>
<evidence type="ECO:0000256" key="5">
    <source>
        <dbReference type="ARBA" id="ARBA00022692"/>
    </source>
</evidence>
<keyword evidence="10" id="KW-1185">Reference proteome</keyword>